<dbReference type="GO" id="GO:0005829">
    <property type="term" value="C:cytosol"/>
    <property type="evidence" value="ECO:0007669"/>
    <property type="project" value="TreeGrafter"/>
</dbReference>
<dbReference type="SMART" id="SM00913">
    <property type="entry name" value="IBN_N"/>
    <property type="match status" value="1"/>
</dbReference>
<dbReference type="PANTHER" id="PTHR10997">
    <property type="entry name" value="IMPORTIN-7, 8, 11"/>
    <property type="match status" value="1"/>
</dbReference>
<dbReference type="InterPro" id="IPR016024">
    <property type="entry name" value="ARM-type_fold"/>
</dbReference>
<reference evidence="6" key="1">
    <citation type="journal article" date="2023" name="Mol. Biol. Evol.">
        <title>Third-Generation Sequencing Reveals the Adaptive Role of the Epigenome in Three Deep-Sea Polychaetes.</title>
        <authorList>
            <person name="Perez M."/>
            <person name="Aroh O."/>
            <person name="Sun Y."/>
            <person name="Lan Y."/>
            <person name="Juniper S.K."/>
            <person name="Young C.R."/>
            <person name="Angers B."/>
            <person name="Qian P.Y."/>
        </authorList>
    </citation>
    <scope>NUCLEOTIDE SEQUENCE</scope>
    <source>
        <strain evidence="6">P08H-3</strain>
    </source>
</reference>
<evidence type="ECO:0000256" key="2">
    <source>
        <dbReference type="ARBA" id="ARBA00007991"/>
    </source>
</evidence>
<keyword evidence="4" id="KW-0539">Nucleus</keyword>
<dbReference type="SUPFAM" id="SSF48371">
    <property type="entry name" value="ARM repeat"/>
    <property type="match status" value="1"/>
</dbReference>
<evidence type="ECO:0000256" key="1">
    <source>
        <dbReference type="ARBA" id="ARBA00004123"/>
    </source>
</evidence>
<evidence type="ECO:0000313" key="7">
    <source>
        <dbReference type="Proteomes" id="UP001208570"/>
    </source>
</evidence>
<feature type="domain" description="Importin N-terminal" evidence="5">
    <location>
        <begin position="28"/>
        <end position="100"/>
    </location>
</feature>
<name>A0AAD9JBG9_9ANNE</name>
<dbReference type="PANTHER" id="PTHR10997:SF7">
    <property type="entry name" value="IMPORTIN-11"/>
    <property type="match status" value="1"/>
</dbReference>
<accession>A0AAD9JBG9</accession>
<evidence type="ECO:0000313" key="6">
    <source>
        <dbReference type="EMBL" id="KAK2150064.1"/>
    </source>
</evidence>
<comment type="similarity">
    <text evidence="2">Belongs to the importin beta family.</text>
</comment>
<dbReference type="InterPro" id="IPR011989">
    <property type="entry name" value="ARM-like"/>
</dbReference>
<evidence type="ECO:0000256" key="3">
    <source>
        <dbReference type="ARBA" id="ARBA00022448"/>
    </source>
</evidence>
<comment type="subcellular location">
    <subcellularLocation>
        <location evidence="1">Nucleus</location>
    </subcellularLocation>
</comment>
<dbReference type="Gene3D" id="1.25.10.10">
    <property type="entry name" value="Leucine-rich Repeat Variant"/>
    <property type="match status" value="2"/>
</dbReference>
<dbReference type="InterPro" id="IPR058669">
    <property type="entry name" value="TPR_IPO7/11-like"/>
</dbReference>
<dbReference type="Pfam" id="PF03810">
    <property type="entry name" value="IBN_N"/>
    <property type="match status" value="1"/>
</dbReference>
<dbReference type="EMBL" id="JAODUP010000425">
    <property type="protein sequence ID" value="KAK2150064.1"/>
    <property type="molecule type" value="Genomic_DNA"/>
</dbReference>
<keyword evidence="7" id="KW-1185">Reference proteome</keyword>
<dbReference type="Pfam" id="PF25758">
    <property type="entry name" value="TPR_IPO11"/>
    <property type="match status" value="1"/>
</dbReference>
<dbReference type="AlphaFoldDB" id="A0AAD9JBG9"/>
<evidence type="ECO:0000256" key="4">
    <source>
        <dbReference type="ARBA" id="ARBA00023242"/>
    </source>
</evidence>
<proteinExistence type="inferred from homology"/>
<gene>
    <name evidence="6" type="ORF">LSH36_425g01002</name>
</gene>
<dbReference type="PROSITE" id="PS50166">
    <property type="entry name" value="IMPORTIN_B_NT"/>
    <property type="match status" value="1"/>
</dbReference>
<comment type="caution">
    <text evidence="6">The sequence shown here is derived from an EMBL/GenBank/DDBJ whole genome shotgun (WGS) entry which is preliminary data.</text>
</comment>
<dbReference type="Proteomes" id="UP001208570">
    <property type="component" value="Unassembled WGS sequence"/>
</dbReference>
<organism evidence="6 7">
    <name type="scientific">Paralvinella palmiformis</name>
    <dbReference type="NCBI Taxonomy" id="53620"/>
    <lineage>
        <taxon>Eukaryota</taxon>
        <taxon>Metazoa</taxon>
        <taxon>Spiralia</taxon>
        <taxon>Lophotrochozoa</taxon>
        <taxon>Annelida</taxon>
        <taxon>Polychaeta</taxon>
        <taxon>Sedentaria</taxon>
        <taxon>Canalipalpata</taxon>
        <taxon>Terebellida</taxon>
        <taxon>Terebelliformia</taxon>
        <taxon>Alvinellidae</taxon>
        <taxon>Paralvinella</taxon>
    </lineage>
</organism>
<dbReference type="InterPro" id="IPR001494">
    <property type="entry name" value="Importin-beta_N"/>
</dbReference>
<dbReference type="GO" id="GO:0005635">
    <property type="term" value="C:nuclear envelope"/>
    <property type="evidence" value="ECO:0007669"/>
    <property type="project" value="TreeGrafter"/>
</dbReference>
<sequence>MELSSAGPGVLDALRRACSQDASVLHSAEEQLKTWETQPGFYTVLVMLFSDHNIEPNVRWLAVLYFKNGIERYWRRNAINGISEDEKGAIRLKLVSQFTEPVMQIATQQAVLIAKIARLDCPRQWPELLPTLLQAVRCEETLTQQRALLVLHHVIKALASKRLASDRIAFEELTSNVLTFILGLWDKHTNQCFVALHSHEISSTVIYMDQASLALKVLRKLTVFGLKQLKDCDVAVQFVTLVFQRIEQFIKTKDVMVALSRELQVKREKMLILLTKVLLEIQEHHTESFLEFIRPSLQLCLTYNFSQVNKELLFERLAVNIFNLMRFILRCELYRGSRSVSVSEEGGDSWKFSLRPCIENLYLTIVKEFREICTVIIVELLKQQQLVETDPNNLSDLLKKDAVYNAVGQASFDLFDDIDFDRWFQSRLIPELNNKHTNYRVLRRRVIWLIGCWVGVKFSPIDSLTRLSPVDDFEFKTEHFLPYLERSFGLLFQLLKDVQECETKMQVLHVMSFIIERMQTEIRPYAGALIQYLPMLWEESADHNMLRCAILCTLTSLVQGLGPVCTTMFDFLLPVIKLSTDVSNDPHVYLYEDGLDLWYNTIICTPTLTPQLLELYTNMSPLLELGSETLKTCLEITEAYVLLAPAEFIQKYSEVLVKDLASLRTDLKTEGLVLVYSVIELIFCVVPKEGPTMFMSMLPSIVKTFVDSQVSVIKKQYSYQNVINIYIYIYLI</sequence>
<evidence type="ECO:0000259" key="5">
    <source>
        <dbReference type="PROSITE" id="PS50166"/>
    </source>
</evidence>
<keyword evidence="3" id="KW-0813">Transport</keyword>
<protein>
    <recommendedName>
        <fullName evidence="5">Importin N-terminal domain-containing protein</fullName>
    </recommendedName>
</protein>
<dbReference type="GO" id="GO:0006606">
    <property type="term" value="P:protein import into nucleus"/>
    <property type="evidence" value="ECO:0007669"/>
    <property type="project" value="TreeGrafter"/>
</dbReference>
<dbReference type="GO" id="GO:0031267">
    <property type="term" value="F:small GTPase binding"/>
    <property type="evidence" value="ECO:0007669"/>
    <property type="project" value="InterPro"/>
</dbReference>